<dbReference type="EC" id="1.14.19.-" evidence="3"/>
<dbReference type="InterPro" id="IPR005804">
    <property type="entry name" value="FA_desaturase_dom"/>
</dbReference>
<evidence type="ECO:0000313" key="3">
    <source>
        <dbReference type="EMBL" id="MFD1194860.1"/>
    </source>
</evidence>
<evidence type="ECO:0000313" key="4">
    <source>
        <dbReference type="Proteomes" id="UP001597151"/>
    </source>
</evidence>
<reference evidence="4" key="1">
    <citation type="journal article" date="2019" name="Int. J. Syst. Evol. Microbiol.">
        <title>The Global Catalogue of Microorganisms (GCM) 10K type strain sequencing project: providing services to taxonomists for standard genome sequencing and annotation.</title>
        <authorList>
            <consortium name="The Broad Institute Genomics Platform"/>
            <consortium name="The Broad Institute Genome Sequencing Center for Infectious Disease"/>
            <person name="Wu L."/>
            <person name="Ma J."/>
        </authorList>
    </citation>
    <scope>NUCLEOTIDE SEQUENCE [LARGE SCALE GENOMIC DNA]</scope>
    <source>
        <strain evidence="4">CCUG 55328</strain>
    </source>
</reference>
<feature type="transmembrane region" description="Helical" evidence="1">
    <location>
        <begin position="37"/>
        <end position="59"/>
    </location>
</feature>
<keyword evidence="1" id="KW-1133">Transmembrane helix</keyword>
<dbReference type="CDD" id="cd03510">
    <property type="entry name" value="Rhizobitoxine-FADS-like"/>
    <property type="match status" value="1"/>
</dbReference>
<protein>
    <submittedName>
        <fullName evidence="3">Fatty acid desaturase family protein</fullName>
        <ecNumber evidence="3">1.14.19.-</ecNumber>
    </submittedName>
</protein>
<keyword evidence="1" id="KW-0472">Membrane</keyword>
<dbReference type="Proteomes" id="UP001597151">
    <property type="component" value="Unassembled WGS sequence"/>
</dbReference>
<feature type="transmembrane region" description="Helical" evidence="1">
    <location>
        <begin position="65"/>
        <end position="83"/>
    </location>
</feature>
<proteinExistence type="predicted"/>
<dbReference type="Pfam" id="PF00487">
    <property type="entry name" value="FA_desaturase"/>
    <property type="match status" value="1"/>
</dbReference>
<keyword evidence="1" id="KW-0812">Transmembrane</keyword>
<feature type="transmembrane region" description="Helical" evidence="1">
    <location>
        <begin position="197"/>
        <end position="213"/>
    </location>
</feature>
<dbReference type="GO" id="GO:0016491">
    <property type="term" value="F:oxidoreductase activity"/>
    <property type="evidence" value="ECO:0007669"/>
    <property type="project" value="UniProtKB-KW"/>
</dbReference>
<gene>
    <name evidence="3" type="ORF">ACFQ3C_09280</name>
</gene>
<name>A0ABW3TDQ5_9RHOB</name>
<dbReference type="EMBL" id="JBHTKR010000003">
    <property type="protein sequence ID" value="MFD1194860.1"/>
    <property type="molecule type" value="Genomic_DNA"/>
</dbReference>
<dbReference type="PANTHER" id="PTHR12879">
    <property type="entry name" value="SPHINGOLIPID DELTA 4 DESATURASE/C-4 HYDROXYLASE PROTEIN DES2"/>
    <property type="match status" value="1"/>
</dbReference>
<keyword evidence="4" id="KW-1185">Reference proteome</keyword>
<organism evidence="3 4">
    <name type="scientific">Seohaeicola saemankumensis</name>
    <dbReference type="NCBI Taxonomy" id="481181"/>
    <lineage>
        <taxon>Bacteria</taxon>
        <taxon>Pseudomonadati</taxon>
        <taxon>Pseudomonadota</taxon>
        <taxon>Alphaproteobacteria</taxon>
        <taxon>Rhodobacterales</taxon>
        <taxon>Roseobacteraceae</taxon>
        <taxon>Seohaeicola</taxon>
    </lineage>
</organism>
<accession>A0ABW3TDQ5</accession>
<feature type="domain" description="Fatty acid desaturase" evidence="2">
    <location>
        <begin position="61"/>
        <end position="303"/>
    </location>
</feature>
<evidence type="ECO:0000256" key="1">
    <source>
        <dbReference type="SAM" id="Phobius"/>
    </source>
</evidence>
<dbReference type="PANTHER" id="PTHR12879:SF8">
    <property type="entry name" value="SPHINGOLIPID DELTA(4)-DESATURASE DES1"/>
    <property type="match status" value="1"/>
</dbReference>
<dbReference type="RefSeq" id="WP_380790882.1">
    <property type="nucleotide sequence ID" value="NZ_JBHTKR010000003.1"/>
</dbReference>
<evidence type="ECO:0000259" key="2">
    <source>
        <dbReference type="Pfam" id="PF00487"/>
    </source>
</evidence>
<sequence>MTAGQTISPQGKSHQALGRDFFSTDEIRALAERSDLWGWWLVLHCWGTIALALALFAVWPNPLTFVLAVIIIGSRQLGLAILMHEAAHNALFRSRGLNDWAGEWLCGRPILADLAEYRRYHLKHHRHTQTAEDPDLKLSHPFPTTRASLRRKFWRDITGRTGIRQRSQQIMFALKMAGEVEGQPGAQDLAQAFSGPVIGRALIANAAIFALMWAVGAWWWWLAFWVLPLLTWFQLVLRIRNIAEHGAVEAVDDPLRNTRTTYAGPLMRLLVAPYWVNYHLEHHLVMHVPARNLPRLHRLMVERGHAAKMQIGRHYLDVLRIASSRPA</sequence>
<keyword evidence="3" id="KW-0560">Oxidoreductase</keyword>
<comment type="caution">
    <text evidence="3">The sequence shown here is derived from an EMBL/GenBank/DDBJ whole genome shotgun (WGS) entry which is preliminary data.</text>
</comment>